<dbReference type="AlphaFoldDB" id="A0A6G7PTF7"/>
<dbReference type="RefSeq" id="WP_166031024.1">
    <property type="nucleotide sequence ID" value="NZ_CP048877.1"/>
</dbReference>
<dbReference type="PIRSF" id="PIRSF026782">
    <property type="entry name" value="CbiD"/>
    <property type="match status" value="1"/>
</dbReference>
<dbReference type="InterPro" id="IPR036074">
    <property type="entry name" value="CbiD_sf"/>
</dbReference>
<gene>
    <name evidence="1 2" type="primary">cbiD</name>
    <name evidence="2" type="ORF">G4V39_00310</name>
</gene>
<dbReference type="SUPFAM" id="SSF111342">
    <property type="entry name" value="CbiD-like"/>
    <property type="match status" value="1"/>
</dbReference>
<dbReference type="EMBL" id="CP048877">
    <property type="protein sequence ID" value="QIJ70801.1"/>
    <property type="molecule type" value="Genomic_DNA"/>
</dbReference>
<comment type="pathway">
    <text evidence="1">Cofactor biosynthesis; adenosylcobalamin biosynthesis; cob(II)yrinate a,c-diamide from sirohydrochlorin (anaerobic route): step 6/10.</text>
</comment>
<evidence type="ECO:0000313" key="2">
    <source>
        <dbReference type="EMBL" id="QIJ70801.1"/>
    </source>
</evidence>
<dbReference type="UniPathway" id="UPA00148">
    <property type="reaction ID" value="UER00227"/>
</dbReference>
<dbReference type="InterPro" id="IPR002748">
    <property type="entry name" value="CbiD"/>
</dbReference>
<dbReference type="PANTHER" id="PTHR35863:SF1">
    <property type="entry name" value="COBALT-PRECORRIN-5B C(1)-METHYLTRANSFERASE"/>
    <property type="match status" value="1"/>
</dbReference>
<proteinExistence type="inferred from homology"/>
<organism evidence="2 3">
    <name type="scientific">Thermosulfuriphilus ammonigenes</name>
    <dbReference type="NCBI Taxonomy" id="1936021"/>
    <lineage>
        <taxon>Bacteria</taxon>
        <taxon>Pseudomonadati</taxon>
        <taxon>Thermodesulfobacteriota</taxon>
        <taxon>Thermodesulfobacteria</taxon>
        <taxon>Thermodesulfobacteriales</taxon>
        <taxon>Thermodesulfobacteriaceae</taxon>
        <taxon>Thermosulfuriphilus</taxon>
    </lineage>
</organism>
<dbReference type="GO" id="GO:0019251">
    <property type="term" value="P:anaerobic cobalamin biosynthetic process"/>
    <property type="evidence" value="ECO:0007669"/>
    <property type="project" value="UniProtKB-UniRule"/>
</dbReference>
<dbReference type="PANTHER" id="PTHR35863">
    <property type="entry name" value="COBALT-PRECORRIN-5B C(1)-METHYLTRANSFERASE"/>
    <property type="match status" value="1"/>
</dbReference>
<accession>A0A6G7PTF7</accession>
<dbReference type="KEGG" id="tav:G4V39_00310"/>
<dbReference type="EC" id="2.1.1.195" evidence="1"/>
<reference evidence="2 3" key="1">
    <citation type="submission" date="2020-02" db="EMBL/GenBank/DDBJ databases">
        <title>Genome analysis of Thermosulfuriphilus ammonigenes ST65T, an anaerobic thermophilic chemolithoautotrophic bacterium isolated from a deep-sea hydrothermal vent.</title>
        <authorList>
            <person name="Slobodkina G."/>
            <person name="Allioux M."/>
            <person name="Merkel A."/>
            <person name="Alain K."/>
            <person name="Jebbar M."/>
            <person name="Slobodkin A."/>
        </authorList>
    </citation>
    <scope>NUCLEOTIDE SEQUENCE [LARGE SCALE GENOMIC DNA]</scope>
    <source>
        <strain evidence="2 3">ST65</strain>
    </source>
</reference>
<dbReference type="GO" id="GO:0008168">
    <property type="term" value="F:methyltransferase activity"/>
    <property type="evidence" value="ECO:0007669"/>
    <property type="project" value="UniProtKB-UniRule"/>
</dbReference>
<keyword evidence="1" id="KW-0169">Cobalamin biosynthesis</keyword>
<keyword evidence="1" id="KW-0949">S-adenosyl-L-methionine</keyword>
<protein>
    <recommendedName>
        <fullName evidence="1">Cobalt-precorrin-5B C(1)-methyltransferase</fullName>
        <ecNumber evidence="1">2.1.1.195</ecNumber>
    </recommendedName>
    <alternativeName>
        <fullName evidence="1">Cobalt-precorrin-6A synthase</fullName>
    </alternativeName>
</protein>
<evidence type="ECO:0000256" key="1">
    <source>
        <dbReference type="HAMAP-Rule" id="MF_00787"/>
    </source>
</evidence>
<comment type="catalytic activity">
    <reaction evidence="1">
        <text>Co-precorrin-5B + S-adenosyl-L-methionine = Co-precorrin-6A + S-adenosyl-L-homocysteine</text>
        <dbReference type="Rhea" id="RHEA:26285"/>
        <dbReference type="ChEBI" id="CHEBI:57856"/>
        <dbReference type="ChEBI" id="CHEBI:59789"/>
        <dbReference type="ChEBI" id="CHEBI:60063"/>
        <dbReference type="ChEBI" id="CHEBI:60064"/>
        <dbReference type="EC" id="2.1.1.195"/>
    </reaction>
</comment>
<keyword evidence="3" id="KW-1185">Reference proteome</keyword>
<keyword evidence="1" id="KW-0808">Transferase</keyword>
<dbReference type="Proteomes" id="UP000502179">
    <property type="component" value="Chromosome"/>
</dbReference>
<dbReference type="GO" id="GO:0032259">
    <property type="term" value="P:methylation"/>
    <property type="evidence" value="ECO:0007669"/>
    <property type="project" value="UniProtKB-KW"/>
</dbReference>
<dbReference type="Gene3D" id="3.30.2110.10">
    <property type="entry name" value="CbiD-like"/>
    <property type="match status" value="1"/>
</dbReference>
<dbReference type="Pfam" id="PF01888">
    <property type="entry name" value="CbiD"/>
    <property type="match status" value="1"/>
</dbReference>
<comment type="function">
    <text evidence="1">Catalyzes the methylation of C-1 in cobalt-precorrin-5B to form cobalt-precorrin-6A.</text>
</comment>
<sequence>MKKRLRSGYTTGACAAAAAKAAALYLLRREYPREVEIPFPDGIRRRLPVNRIWQEGETTWAGVIKDAGDDPDVTNGAEILVGLKPLPNGKGIDFQAGEGVGTVTKPGLPIPPGEPAINPGPRKMIQEALSEVAENNLAFKVIISVPKGRELARYTLNARLGIVGGISILGTTGIVKPVSAEAWCATIATAMNVAQALGIREIVLATGRTSENAVGKILQLPEEAFIHMGDYLAFSLKEAGRRRFNTIHLTTQWAKLVKAALGFDQTHVRHGIAGPKEVERLLKELLPHKKISFPEANTARETFEIICQREDAQEIFKVVVEQAGWRLKTLLRREQRLCYHLISYAQEVILSRCF</sequence>
<name>A0A6G7PTF7_9BACT</name>
<dbReference type="HAMAP" id="MF_00787">
    <property type="entry name" value="CbiD"/>
    <property type="match status" value="1"/>
</dbReference>
<comment type="similarity">
    <text evidence="1">Belongs to the CbiD family.</text>
</comment>
<dbReference type="NCBIfam" id="TIGR00312">
    <property type="entry name" value="cbiD"/>
    <property type="match status" value="1"/>
</dbReference>
<evidence type="ECO:0000313" key="3">
    <source>
        <dbReference type="Proteomes" id="UP000502179"/>
    </source>
</evidence>
<keyword evidence="1" id="KW-0489">Methyltransferase</keyword>